<dbReference type="KEGG" id="pbp:STSP1_01748"/>
<sequence>MPNKLPDNLTLPEKTKDLLENAKSVSFAATIKDLEDLSCGKSSNNEWTVSYTLPDGREVEEANVARVKNGISANYTEAYMRRRDPDCMVVADDNPTDKPRFDERFGCSFDKLREETFEWMRSQDLAVFALEMGSDGLGGDALAICPANAGFFAFGLGLLQGVMDLNKTDRVFEPSFIIYVAPPFRHTHFDGHQVVVHNRVDVHEMFSYNLYPGPSAKKGVYGALINKGAHEQWVTAHCSAVQVITPYDNMVTFMHEGASGGGKSEMLQQPHRLPDGRIQIGKNLVTGKKKFLEIRRTCELHPVCDDIALCHPSIQRNDGKLRIMDAENGWFVRVNHITDYGTDRDLEHLTVSPPSPLLFLNIDVVAGGTALIWEHLYDEPGVPCPNPRVILPRQVVPDVVKDDVSVDIRSFGVRTPPCTKEKPSYGIIGLFHILPPALAWLWRLVAPRGYSNPSIVDEGAMSSEGVGSYWPFATGRKIDQANLLLKQFVTSTKTRYILTPNQNIGAWETGFMPQWLARDYLARRGHAKFNSDQLVPSRSPLLGYALDNVRIEGVNVQRGMLQVNIQPEVGTEAYDKGAEILTEFFHQNIKSFLQPELDPLGAKIIDCCLENGTVKDFEQFIQTDIFRE</sequence>
<keyword evidence="2" id="KW-1185">Reference proteome</keyword>
<accession>A0A1W6LNK4</accession>
<evidence type="ECO:0008006" key="3">
    <source>
        <dbReference type="Google" id="ProtNLM"/>
    </source>
</evidence>
<dbReference type="AlphaFoldDB" id="A0A1W6LNK4"/>
<reference evidence="2" key="1">
    <citation type="submission" date="2017-04" db="EMBL/GenBank/DDBJ databases">
        <title>Comparative genomics and description of representatives of a novel lineage of planctomycetes thriving in anoxic sediments.</title>
        <authorList>
            <person name="Spring S."/>
            <person name="Bunk B."/>
            <person name="Sproer C."/>
        </authorList>
    </citation>
    <scope>NUCLEOTIDE SEQUENCE [LARGE SCALE GENOMIC DNA]</scope>
    <source>
        <strain evidence="2">ST-PulAB-D4</strain>
    </source>
</reference>
<evidence type="ECO:0000313" key="2">
    <source>
        <dbReference type="Proteomes" id="UP000193334"/>
    </source>
</evidence>
<evidence type="ECO:0000313" key="1">
    <source>
        <dbReference type="EMBL" id="ARN57344.1"/>
    </source>
</evidence>
<gene>
    <name evidence="1" type="ORF">STSP1_01748</name>
</gene>
<dbReference type="EMBL" id="CP021023">
    <property type="protein sequence ID" value="ARN57344.1"/>
    <property type="molecule type" value="Genomic_DNA"/>
</dbReference>
<name>A0A1W6LNK4_9BACT</name>
<dbReference type="InterPro" id="IPR032583">
    <property type="entry name" value="DUF4914"/>
</dbReference>
<protein>
    <recommendedName>
        <fullName evidence="3">DUF4914 domain-containing protein</fullName>
    </recommendedName>
</protein>
<dbReference type="Proteomes" id="UP000193334">
    <property type="component" value="Chromosome"/>
</dbReference>
<dbReference type="Pfam" id="PF16260">
    <property type="entry name" value="DUF4914"/>
    <property type="match status" value="1"/>
</dbReference>
<dbReference type="RefSeq" id="WP_085755991.1">
    <property type="nucleotide sequence ID" value="NZ_CP021023.1"/>
</dbReference>
<organism evidence="1 2">
    <name type="scientific">Sedimentisphaera salicampi</name>
    <dbReference type="NCBI Taxonomy" id="1941349"/>
    <lineage>
        <taxon>Bacteria</taxon>
        <taxon>Pseudomonadati</taxon>
        <taxon>Planctomycetota</taxon>
        <taxon>Phycisphaerae</taxon>
        <taxon>Sedimentisphaerales</taxon>
        <taxon>Sedimentisphaeraceae</taxon>
        <taxon>Sedimentisphaera</taxon>
    </lineage>
</organism>
<dbReference type="SUPFAM" id="SSF53795">
    <property type="entry name" value="PEP carboxykinase-like"/>
    <property type="match status" value="1"/>
</dbReference>
<proteinExistence type="predicted"/>